<name>A0A8J6HRB2_TENMO</name>
<gene>
    <name evidence="2" type="ORF">GEV33_004553</name>
</gene>
<protein>
    <submittedName>
        <fullName evidence="2">Uncharacterized protein</fullName>
    </submittedName>
</protein>
<sequence length="345" mass="37914">MWRRDADSISSVAKVSSKNSDASPFNFVFSAKTENEYFEYGIKSFIIVEVSVTLRVRSADGVVGCCLHARTHRDGNVHGFPPKNLRIEEVEAINRGNQRQREEVHGCSQDRSVVSAWGGEVPEGRWRGFLQVPPSEIAKWIEHFTTEGLRTERLADQDLVRSCQSRSSLDSSEGVGSTHRPSLEQCGALRNQSTDITDTGHGASLDAFEDRPQLVRDSKEGSVQCTTDHGQEVRGVTRSRNENFQRRLGGSQISAAPNGTTNEIGNPVSWMIADSDHLTLKNRLLATCGTAARSAVATESSKNSSSANDTFFAIPRVEQLRGTKCPNLILRCNKPSRCCTDSASK</sequence>
<feature type="region of interest" description="Disordered" evidence="1">
    <location>
        <begin position="165"/>
        <end position="187"/>
    </location>
</feature>
<evidence type="ECO:0000313" key="2">
    <source>
        <dbReference type="EMBL" id="KAH0818238.1"/>
    </source>
</evidence>
<dbReference type="EMBL" id="JABDTM020018139">
    <property type="protein sequence ID" value="KAH0818238.1"/>
    <property type="molecule type" value="Genomic_DNA"/>
</dbReference>
<comment type="caution">
    <text evidence="2">The sequence shown here is derived from an EMBL/GenBank/DDBJ whole genome shotgun (WGS) entry which is preliminary data.</text>
</comment>
<reference evidence="2" key="1">
    <citation type="journal article" date="2020" name="J Insects Food Feed">
        <title>The yellow mealworm (Tenebrio molitor) genome: a resource for the emerging insects as food and feed industry.</title>
        <authorList>
            <person name="Eriksson T."/>
            <person name="Andere A."/>
            <person name="Kelstrup H."/>
            <person name="Emery V."/>
            <person name="Picard C."/>
        </authorList>
    </citation>
    <scope>NUCLEOTIDE SEQUENCE</scope>
    <source>
        <strain evidence="2">Stoneville</strain>
        <tissue evidence="2">Whole head</tissue>
    </source>
</reference>
<organism evidence="2 3">
    <name type="scientific">Tenebrio molitor</name>
    <name type="common">Yellow mealworm beetle</name>
    <dbReference type="NCBI Taxonomy" id="7067"/>
    <lineage>
        <taxon>Eukaryota</taxon>
        <taxon>Metazoa</taxon>
        <taxon>Ecdysozoa</taxon>
        <taxon>Arthropoda</taxon>
        <taxon>Hexapoda</taxon>
        <taxon>Insecta</taxon>
        <taxon>Pterygota</taxon>
        <taxon>Neoptera</taxon>
        <taxon>Endopterygota</taxon>
        <taxon>Coleoptera</taxon>
        <taxon>Polyphaga</taxon>
        <taxon>Cucujiformia</taxon>
        <taxon>Tenebrionidae</taxon>
        <taxon>Tenebrio</taxon>
    </lineage>
</organism>
<evidence type="ECO:0000313" key="3">
    <source>
        <dbReference type="Proteomes" id="UP000719412"/>
    </source>
</evidence>
<dbReference type="Proteomes" id="UP000719412">
    <property type="component" value="Unassembled WGS sequence"/>
</dbReference>
<proteinExistence type="predicted"/>
<reference evidence="2" key="2">
    <citation type="submission" date="2021-08" db="EMBL/GenBank/DDBJ databases">
        <authorList>
            <person name="Eriksson T."/>
        </authorList>
    </citation>
    <scope>NUCLEOTIDE SEQUENCE</scope>
    <source>
        <strain evidence="2">Stoneville</strain>
        <tissue evidence="2">Whole head</tissue>
    </source>
</reference>
<accession>A0A8J6HRB2</accession>
<evidence type="ECO:0000256" key="1">
    <source>
        <dbReference type="SAM" id="MobiDB-lite"/>
    </source>
</evidence>
<keyword evidence="3" id="KW-1185">Reference proteome</keyword>
<dbReference type="AlphaFoldDB" id="A0A8J6HRB2"/>